<protein>
    <submittedName>
        <fullName evidence="1">Uncharacterized protein</fullName>
    </submittedName>
</protein>
<accession>A0A0E9T7T3</accession>
<sequence>MHNLCQSSNVLHAKIRCPS</sequence>
<organism evidence="1">
    <name type="scientific">Anguilla anguilla</name>
    <name type="common">European freshwater eel</name>
    <name type="synonym">Muraena anguilla</name>
    <dbReference type="NCBI Taxonomy" id="7936"/>
    <lineage>
        <taxon>Eukaryota</taxon>
        <taxon>Metazoa</taxon>
        <taxon>Chordata</taxon>
        <taxon>Craniata</taxon>
        <taxon>Vertebrata</taxon>
        <taxon>Euteleostomi</taxon>
        <taxon>Actinopterygii</taxon>
        <taxon>Neopterygii</taxon>
        <taxon>Teleostei</taxon>
        <taxon>Anguilliformes</taxon>
        <taxon>Anguillidae</taxon>
        <taxon>Anguilla</taxon>
    </lineage>
</organism>
<name>A0A0E9T7T3_ANGAN</name>
<evidence type="ECO:0000313" key="1">
    <source>
        <dbReference type="EMBL" id="JAH48925.1"/>
    </source>
</evidence>
<reference evidence="1" key="2">
    <citation type="journal article" date="2015" name="Fish Shellfish Immunol.">
        <title>Early steps in the European eel (Anguilla anguilla)-Vibrio vulnificus interaction in the gills: Role of the RtxA13 toxin.</title>
        <authorList>
            <person name="Callol A."/>
            <person name="Pajuelo D."/>
            <person name="Ebbesson L."/>
            <person name="Teles M."/>
            <person name="MacKenzie S."/>
            <person name="Amaro C."/>
        </authorList>
    </citation>
    <scope>NUCLEOTIDE SEQUENCE</scope>
</reference>
<dbReference type="EMBL" id="GBXM01059652">
    <property type="protein sequence ID" value="JAH48925.1"/>
    <property type="molecule type" value="Transcribed_RNA"/>
</dbReference>
<proteinExistence type="predicted"/>
<reference evidence="1" key="1">
    <citation type="submission" date="2014-11" db="EMBL/GenBank/DDBJ databases">
        <authorList>
            <person name="Amaro Gonzalez C."/>
        </authorList>
    </citation>
    <scope>NUCLEOTIDE SEQUENCE</scope>
</reference>
<dbReference type="AlphaFoldDB" id="A0A0E9T7T3"/>